<evidence type="ECO:0000256" key="10">
    <source>
        <dbReference type="ARBA" id="ARBA00023004"/>
    </source>
</evidence>
<dbReference type="Pfam" id="PF01654">
    <property type="entry name" value="Cyt_bd_oxida_I"/>
    <property type="match status" value="1"/>
</dbReference>
<keyword evidence="4 12" id="KW-1003">Cell membrane</keyword>
<dbReference type="GO" id="GO:0046872">
    <property type="term" value="F:metal ion binding"/>
    <property type="evidence" value="ECO:0007669"/>
    <property type="project" value="UniProtKB-UniRule"/>
</dbReference>
<feature type="compositionally biased region" description="Basic and acidic residues" evidence="13">
    <location>
        <begin position="503"/>
        <end position="513"/>
    </location>
</feature>
<evidence type="ECO:0000256" key="2">
    <source>
        <dbReference type="ARBA" id="ARBA00009819"/>
    </source>
</evidence>
<dbReference type="AlphaFoldDB" id="A0A934Q6B5"/>
<dbReference type="InterPro" id="IPR002585">
    <property type="entry name" value="Cyt-d_ubiquinol_oxidase_su_1"/>
</dbReference>
<reference evidence="14" key="1">
    <citation type="submission" date="2020-12" db="EMBL/GenBank/DDBJ databases">
        <title>Leucobacter sp. CAS1, isolated from Chromium sludge.</title>
        <authorList>
            <person name="Xu Z."/>
        </authorList>
    </citation>
    <scope>NUCLEOTIDE SEQUENCE</scope>
    <source>
        <strain evidence="14">CSA1</strain>
    </source>
</reference>
<dbReference type="PANTHER" id="PTHR30365">
    <property type="entry name" value="CYTOCHROME D UBIQUINOL OXIDASE"/>
    <property type="match status" value="1"/>
</dbReference>
<dbReference type="GO" id="GO:0020037">
    <property type="term" value="F:heme binding"/>
    <property type="evidence" value="ECO:0007669"/>
    <property type="project" value="TreeGrafter"/>
</dbReference>
<feature type="region of interest" description="Disordered" evidence="13">
    <location>
        <begin position="491"/>
        <end position="513"/>
    </location>
</feature>
<evidence type="ECO:0000256" key="8">
    <source>
        <dbReference type="ARBA" id="ARBA00022982"/>
    </source>
</evidence>
<comment type="subcellular location">
    <subcellularLocation>
        <location evidence="1">Cell membrane</location>
        <topology evidence="1">Multi-pass membrane protein</topology>
    </subcellularLocation>
</comment>
<dbReference type="GO" id="GO:0016682">
    <property type="term" value="F:oxidoreductase activity, acting on diphenols and related substances as donors, oxygen as acceptor"/>
    <property type="evidence" value="ECO:0007669"/>
    <property type="project" value="TreeGrafter"/>
</dbReference>
<accession>A0A934Q6B5</accession>
<dbReference type="GO" id="GO:0009055">
    <property type="term" value="F:electron transfer activity"/>
    <property type="evidence" value="ECO:0007669"/>
    <property type="project" value="UniProtKB-UniRule"/>
</dbReference>
<feature type="transmembrane region" description="Helical" evidence="12">
    <location>
        <begin position="124"/>
        <end position="148"/>
    </location>
</feature>
<evidence type="ECO:0000313" key="15">
    <source>
        <dbReference type="Proteomes" id="UP000608530"/>
    </source>
</evidence>
<feature type="transmembrane region" description="Helical" evidence="12">
    <location>
        <begin position="86"/>
        <end position="104"/>
    </location>
</feature>
<keyword evidence="15" id="KW-1185">Reference proteome</keyword>
<feature type="transmembrane region" description="Helical" evidence="12">
    <location>
        <begin position="49"/>
        <end position="74"/>
    </location>
</feature>
<comment type="caution">
    <text evidence="14">The sequence shown here is derived from an EMBL/GenBank/DDBJ whole genome shotgun (WGS) entry which is preliminary data.</text>
</comment>
<keyword evidence="9 12" id="KW-1133">Transmembrane helix</keyword>
<feature type="transmembrane region" description="Helical" evidence="12">
    <location>
        <begin position="160"/>
        <end position="183"/>
    </location>
</feature>
<evidence type="ECO:0000313" key="14">
    <source>
        <dbReference type="EMBL" id="MBK0418213.1"/>
    </source>
</evidence>
<feature type="transmembrane region" description="Helical" evidence="12">
    <location>
        <begin position="456"/>
        <end position="478"/>
    </location>
</feature>
<feature type="transmembrane region" description="Helical" evidence="12">
    <location>
        <begin position="380"/>
        <end position="400"/>
    </location>
</feature>
<sequence>MTILPPDLTKGVRNDAPWVRSASRALEPHVYETLDALTLARWQFGLTTLYHFIFVPLTIGLSLLVAILQTVWVRTGKVKYLRLTRLYGKIFLINFAMGVVTGIVQEFQFGMNWSDYSRFVGDIFGAPLAMEGLIAFFLEATFIGIWIFGWDKLPKRVHLLSIWMTSIATMLSAYFILAANAFMQNPVTEAFTVNEERGRVELNDIVPVLTNPVAMTQFPHTLFASVMFAGAVMVAVAAWHLKRGQFVDEMRVSLRFGAWTNILAFMGVGLTGHSLGMVMTETQPMKMAAAEALYETASGADASFSIFSLGTPDGAHEIFSIRIPYLLSFLSNGTFDGSVEGIRDLQTEYEALYCGGADSLLTCPGGGGFAPIIWVTYWSFRWMIGLGALSALVSAVGLWITRKNREVPEWAWKVAVWTVPVPMLASLVGWVFTEMGRQPWIVFGLMTTEQGVSPGVPGWAVLVSLIVFTLVYGALAVVEFTLITKAAKEGPPEIETSEDEGGEPDHRALATVY</sequence>
<evidence type="ECO:0000256" key="7">
    <source>
        <dbReference type="ARBA" id="ARBA00022723"/>
    </source>
</evidence>
<keyword evidence="6 12" id="KW-0812">Transmembrane</keyword>
<evidence type="ECO:0000256" key="9">
    <source>
        <dbReference type="ARBA" id="ARBA00022989"/>
    </source>
</evidence>
<dbReference type="PIRSF" id="PIRSF006446">
    <property type="entry name" value="Cyt_quinol_oxidase_1"/>
    <property type="match status" value="1"/>
</dbReference>
<evidence type="ECO:0000256" key="13">
    <source>
        <dbReference type="SAM" id="MobiDB-lite"/>
    </source>
</evidence>
<keyword evidence="7 12" id="KW-0479">Metal-binding</keyword>
<feature type="transmembrane region" description="Helical" evidence="12">
    <location>
        <begin position="253"/>
        <end position="275"/>
    </location>
</feature>
<keyword evidence="8 12" id="KW-0249">Electron transport</keyword>
<dbReference type="GO" id="GO:0070069">
    <property type="term" value="C:cytochrome complex"/>
    <property type="evidence" value="ECO:0007669"/>
    <property type="project" value="UniProtKB-UniRule"/>
</dbReference>
<evidence type="ECO:0000256" key="1">
    <source>
        <dbReference type="ARBA" id="ARBA00004651"/>
    </source>
</evidence>
<keyword evidence="11 12" id="KW-0472">Membrane</keyword>
<keyword evidence="10 12" id="KW-0408">Iron</keyword>
<gene>
    <name evidence="14" type="ORF">JD276_04110</name>
</gene>
<evidence type="ECO:0000256" key="4">
    <source>
        <dbReference type="ARBA" id="ARBA00022475"/>
    </source>
</evidence>
<dbReference type="GO" id="GO:0019646">
    <property type="term" value="P:aerobic electron transport chain"/>
    <property type="evidence" value="ECO:0007669"/>
    <property type="project" value="InterPro"/>
</dbReference>
<evidence type="ECO:0000256" key="5">
    <source>
        <dbReference type="ARBA" id="ARBA00022617"/>
    </source>
</evidence>
<organism evidence="14 15">
    <name type="scientific">Leucobacter chromiisoli</name>
    <dbReference type="NCBI Taxonomy" id="2796471"/>
    <lineage>
        <taxon>Bacteria</taxon>
        <taxon>Bacillati</taxon>
        <taxon>Actinomycetota</taxon>
        <taxon>Actinomycetes</taxon>
        <taxon>Micrococcales</taxon>
        <taxon>Microbacteriaceae</taxon>
        <taxon>Leucobacter</taxon>
    </lineage>
</organism>
<dbReference type="PANTHER" id="PTHR30365:SF15">
    <property type="entry name" value="CYTOCHROME BD UBIQUINOL OXIDASE SUBUNIT 1"/>
    <property type="match status" value="1"/>
</dbReference>
<comment type="similarity">
    <text evidence="2 12">Belongs to the cytochrome ubiquinol oxidase subunit 1 family.</text>
</comment>
<protein>
    <submittedName>
        <fullName evidence="14">Cytochrome ubiquinol oxidase subunit I</fullName>
    </submittedName>
</protein>
<keyword evidence="5 12" id="KW-0349">Heme</keyword>
<keyword evidence="3 12" id="KW-0813">Transport</keyword>
<name>A0A934Q6B5_9MICO</name>
<evidence type="ECO:0000256" key="11">
    <source>
        <dbReference type="ARBA" id="ARBA00023136"/>
    </source>
</evidence>
<dbReference type="Proteomes" id="UP000608530">
    <property type="component" value="Unassembled WGS sequence"/>
</dbReference>
<evidence type="ECO:0000256" key="3">
    <source>
        <dbReference type="ARBA" id="ARBA00022448"/>
    </source>
</evidence>
<feature type="transmembrane region" description="Helical" evidence="12">
    <location>
        <begin position="412"/>
        <end position="432"/>
    </location>
</feature>
<dbReference type="EMBL" id="JAEHOH010000005">
    <property type="protein sequence ID" value="MBK0418213.1"/>
    <property type="molecule type" value="Genomic_DNA"/>
</dbReference>
<evidence type="ECO:0000256" key="12">
    <source>
        <dbReference type="PIRNR" id="PIRNR006446"/>
    </source>
</evidence>
<evidence type="ECO:0000256" key="6">
    <source>
        <dbReference type="ARBA" id="ARBA00022692"/>
    </source>
</evidence>
<proteinExistence type="inferred from homology"/>
<feature type="transmembrane region" description="Helical" evidence="12">
    <location>
        <begin position="222"/>
        <end position="241"/>
    </location>
</feature>
<dbReference type="GO" id="GO:0005886">
    <property type="term" value="C:plasma membrane"/>
    <property type="evidence" value="ECO:0007669"/>
    <property type="project" value="UniProtKB-SubCell"/>
</dbReference>